<feature type="region of interest" description="Disordered" evidence="1">
    <location>
        <begin position="1"/>
        <end position="214"/>
    </location>
</feature>
<name>A0A165NMT8_EXIGL</name>
<sequence>MPSNARLGIQNSAEQRLQMGMMNQSQTPSMPPPPPPGTVPLTMTSRGIGQTSGFRPQAVGAQPQMLAGPAPGGGSLITPYPLASQMPQAPPPPSGLAYNPQPHAPAYSQSRGVPPPSGFPASQPGTYALPQRPSGPSASGYAAPRPGASSAQAMPPPGAAHRPGLVVNPNSIPHYHVHGANPPGSAGPPLPWAGGVTPQNPTAPSSYSIRASSEYSDSLEGIFHAYERQWHSDEGHSDERRY</sequence>
<feature type="compositionally biased region" description="Polar residues" evidence="1">
    <location>
        <begin position="45"/>
        <end position="54"/>
    </location>
</feature>
<feature type="compositionally biased region" description="Low complexity" evidence="1">
    <location>
        <begin position="205"/>
        <end position="214"/>
    </location>
</feature>
<feature type="compositionally biased region" description="Polar residues" evidence="1">
    <location>
        <begin position="1"/>
        <end position="26"/>
    </location>
</feature>
<evidence type="ECO:0000256" key="1">
    <source>
        <dbReference type="SAM" id="MobiDB-lite"/>
    </source>
</evidence>
<evidence type="ECO:0000313" key="3">
    <source>
        <dbReference type="Proteomes" id="UP000077266"/>
    </source>
</evidence>
<dbReference type="AlphaFoldDB" id="A0A165NMT8"/>
<gene>
    <name evidence="2" type="ORF">EXIGLDRAFT_112758</name>
</gene>
<proteinExistence type="predicted"/>
<reference evidence="2 3" key="1">
    <citation type="journal article" date="2016" name="Mol. Biol. Evol.">
        <title>Comparative Genomics of Early-Diverging Mushroom-Forming Fungi Provides Insights into the Origins of Lignocellulose Decay Capabilities.</title>
        <authorList>
            <person name="Nagy L.G."/>
            <person name="Riley R."/>
            <person name="Tritt A."/>
            <person name="Adam C."/>
            <person name="Daum C."/>
            <person name="Floudas D."/>
            <person name="Sun H."/>
            <person name="Yadav J.S."/>
            <person name="Pangilinan J."/>
            <person name="Larsson K.H."/>
            <person name="Matsuura K."/>
            <person name="Barry K."/>
            <person name="Labutti K."/>
            <person name="Kuo R."/>
            <person name="Ohm R.A."/>
            <person name="Bhattacharya S.S."/>
            <person name="Shirouzu T."/>
            <person name="Yoshinaga Y."/>
            <person name="Martin F.M."/>
            <person name="Grigoriev I.V."/>
            <person name="Hibbett D.S."/>
        </authorList>
    </citation>
    <scope>NUCLEOTIDE SEQUENCE [LARGE SCALE GENOMIC DNA]</scope>
    <source>
        <strain evidence="2 3">HHB12029</strain>
    </source>
</reference>
<organism evidence="2 3">
    <name type="scientific">Exidia glandulosa HHB12029</name>
    <dbReference type="NCBI Taxonomy" id="1314781"/>
    <lineage>
        <taxon>Eukaryota</taxon>
        <taxon>Fungi</taxon>
        <taxon>Dikarya</taxon>
        <taxon>Basidiomycota</taxon>
        <taxon>Agaricomycotina</taxon>
        <taxon>Agaricomycetes</taxon>
        <taxon>Auriculariales</taxon>
        <taxon>Exidiaceae</taxon>
        <taxon>Exidia</taxon>
    </lineage>
</organism>
<dbReference type="EMBL" id="KV425897">
    <property type="protein sequence ID" value="KZW00966.1"/>
    <property type="molecule type" value="Genomic_DNA"/>
</dbReference>
<keyword evidence="3" id="KW-1185">Reference proteome</keyword>
<protein>
    <submittedName>
        <fullName evidence="2">Uncharacterized protein</fullName>
    </submittedName>
</protein>
<feature type="compositionally biased region" description="Pro residues" evidence="1">
    <location>
        <begin position="29"/>
        <end position="38"/>
    </location>
</feature>
<accession>A0A165NMT8</accession>
<evidence type="ECO:0000313" key="2">
    <source>
        <dbReference type="EMBL" id="KZW00966.1"/>
    </source>
</evidence>
<dbReference type="InParanoid" id="A0A165NMT8"/>
<dbReference type="STRING" id="1314781.A0A165NMT8"/>
<dbReference type="Proteomes" id="UP000077266">
    <property type="component" value="Unassembled WGS sequence"/>
</dbReference>